<evidence type="ECO:0000256" key="1">
    <source>
        <dbReference type="ARBA" id="ARBA00005771"/>
    </source>
</evidence>
<gene>
    <name evidence="4" type="ORF">KUTeg_008572</name>
</gene>
<protein>
    <recommendedName>
        <fullName evidence="3">Sulfotransferase domain-containing protein</fullName>
    </recommendedName>
</protein>
<dbReference type="PANTHER" id="PTHR11783">
    <property type="entry name" value="SULFOTRANSFERASE SULT"/>
    <property type="match status" value="1"/>
</dbReference>
<proteinExistence type="inferred from homology"/>
<evidence type="ECO:0000259" key="3">
    <source>
        <dbReference type="Pfam" id="PF00685"/>
    </source>
</evidence>
<dbReference type="InterPro" id="IPR000863">
    <property type="entry name" value="Sulfotransferase_dom"/>
</dbReference>
<dbReference type="Proteomes" id="UP001217089">
    <property type="component" value="Unassembled WGS sequence"/>
</dbReference>
<dbReference type="EMBL" id="JARBDR010000342">
    <property type="protein sequence ID" value="KAJ8314011.1"/>
    <property type="molecule type" value="Genomic_DNA"/>
</dbReference>
<name>A0ABQ9FBP0_TEGGR</name>
<dbReference type="SUPFAM" id="SSF52540">
    <property type="entry name" value="P-loop containing nucleoside triphosphate hydrolases"/>
    <property type="match status" value="1"/>
</dbReference>
<comment type="caution">
    <text evidence="4">The sequence shown here is derived from an EMBL/GenBank/DDBJ whole genome shotgun (WGS) entry which is preliminary data.</text>
</comment>
<organism evidence="4 5">
    <name type="scientific">Tegillarca granosa</name>
    <name type="common">Malaysian cockle</name>
    <name type="synonym">Anadara granosa</name>
    <dbReference type="NCBI Taxonomy" id="220873"/>
    <lineage>
        <taxon>Eukaryota</taxon>
        <taxon>Metazoa</taxon>
        <taxon>Spiralia</taxon>
        <taxon>Lophotrochozoa</taxon>
        <taxon>Mollusca</taxon>
        <taxon>Bivalvia</taxon>
        <taxon>Autobranchia</taxon>
        <taxon>Pteriomorphia</taxon>
        <taxon>Arcoida</taxon>
        <taxon>Arcoidea</taxon>
        <taxon>Arcidae</taxon>
        <taxon>Tegillarca</taxon>
    </lineage>
</organism>
<dbReference type="Pfam" id="PF00685">
    <property type="entry name" value="Sulfotransfer_1"/>
    <property type="match status" value="1"/>
</dbReference>
<evidence type="ECO:0000313" key="5">
    <source>
        <dbReference type="Proteomes" id="UP001217089"/>
    </source>
</evidence>
<sequence>MSTYSDTKFNLKSTRFGDVNVPMKKFEGIDFNFMPFVLDNIEEHLKYLKTGYKVRDDDIFICTYPRSGTNWTYEIVHMLIHGSTEFAPLFSFVENFTGDVLEKRDSPRLLCSHLLPRMLPDELGYKGKIIVVVRNPKDVAVSVHNFLKIPCNSWFDYVQAWEKEQKDHPKKSILTLCFEDMKRNLKQNVQKIAEFLGVPRDESLISNITEKCDFASINKEKTTNVPPVVSKLSRNCPNFLYRKGQIGDWKNWFTVAQNERFDAIYAERMENSDLDFEFCTKSLEKLTL</sequence>
<dbReference type="Gene3D" id="3.40.50.300">
    <property type="entry name" value="P-loop containing nucleotide triphosphate hydrolases"/>
    <property type="match status" value="1"/>
</dbReference>
<feature type="domain" description="Sulfotransferase" evidence="3">
    <location>
        <begin position="56"/>
        <end position="272"/>
    </location>
</feature>
<keyword evidence="2" id="KW-0808">Transferase</keyword>
<dbReference type="InterPro" id="IPR027417">
    <property type="entry name" value="P-loop_NTPase"/>
</dbReference>
<reference evidence="4 5" key="1">
    <citation type="submission" date="2022-12" db="EMBL/GenBank/DDBJ databases">
        <title>Chromosome-level genome of Tegillarca granosa.</title>
        <authorList>
            <person name="Kim J."/>
        </authorList>
    </citation>
    <scope>NUCLEOTIDE SEQUENCE [LARGE SCALE GENOMIC DNA]</scope>
    <source>
        <strain evidence="4">Teg-2019</strain>
        <tissue evidence="4">Adductor muscle</tissue>
    </source>
</reference>
<comment type="similarity">
    <text evidence="1">Belongs to the sulfotransferase 1 family.</text>
</comment>
<evidence type="ECO:0000256" key="2">
    <source>
        <dbReference type="ARBA" id="ARBA00022679"/>
    </source>
</evidence>
<keyword evidence="5" id="KW-1185">Reference proteome</keyword>
<evidence type="ECO:0000313" key="4">
    <source>
        <dbReference type="EMBL" id="KAJ8314011.1"/>
    </source>
</evidence>
<accession>A0ABQ9FBP0</accession>